<evidence type="ECO:0000259" key="5">
    <source>
        <dbReference type="SMART" id="SM00853"/>
    </source>
</evidence>
<dbReference type="SMART" id="SM01340">
    <property type="entry name" value="DNA_mis_repair"/>
    <property type="match status" value="1"/>
</dbReference>
<organism evidence="7 8">
    <name type="scientific">Euhalothece natronophila Z-M001</name>
    <dbReference type="NCBI Taxonomy" id="522448"/>
    <lineage>
        <taxon>Bacteria</taxon>
        <taxon>Bacillati</taxon>
        <taxon>Cyanobacteriota</taxon>
        <taxon>Cyanophyceae</taxon>
        <taxon>Oscillatoriophycideae</taxon>
        <taxon>Chroococcales</taxon>
        <taxon>Halothecacae</taxon>
        <taxon>Halothece cluster</taxon>
        <taxon>Euhalothece</taxon>
    </lineage>
</organism>
<dbReference type="PROSITE" id="PS00058">
    <property type="entry name" value="DNA_MISMATCH_REPAIR_1"/>
    <property type="match status" value="1"/>
</dbReference>
<evidence type="ECO:0000256" key="2">
    <source>
        <dbReference type="ARBA" id="ARBA00022763"/>
    </source>
</evidence>
<name>A0A5B8NL93_9CHRO</name>
<comment type="function">
    <text evidence="4">This protein is involved in the repair of mismatches in DNA. It is required for dam-dependent methyl-directed DNA mismatch repair. May act as a 'molecular matchmaker', a protein that promotes the formation of a stable complex between two or more DNA-binding proteins in an ATP-dependent manner without itself being part of a final effector complex.</text>
</comment>
<dbReference type="InterPro" id="IPR037198">
    <property type="entry name" value="MutL_C_sf"/>
</dbReference>
<dbReference type="CDD" id="cd00782">
    <property type="entry name" value="MutL_Trans"/>
    <property type="match status" value="1"/>
</dbReference>
<dbReference type="HAMAP" id="MF_00149">
    <property type="entry name" value="DNA_mis_repair"/>
    <property type="match status" value="1"/>
</dbReference>
<dbReference type="Pfam" id="PF01119">
    <property type="entry name" value="DNA_mis_repair"/>
    <property type="match status" value="1"/>
</dbReference>
<gene>
    <name evidence="4 7" type="primary">mutL</name>
    <name evidence="7" type="ORF">FRE64_07275</name>
</gene>
<evidence type="ECO:0000313" key="7">
    <source>
        <dbReference type="EMBL" id="QDZ39758.1"/>
    </source>
</evidence>
<keyword evidence="2 4" id="KW-0227">DNA damage</keyword>
<dbReference type="AlphaFoldDB" id="A0A5B8NL93"/>
<evidence type="ECO:0000256" key="1">
    <source>
        <dbReference type="ARBA" id="ARBA00006082"/>
    </source>
</evidence>
<feature type="domain" description="DNA mismatch repair protein S5" evidence="6">
    <location>
        <begin position="213"/>
        <end position="334"/>
    </location>
</feature>
<dbReference type="InterPro" id="IPR036890">
    <property type="entry name" value="HATPase_C_sf"/>
</dbReference>
<dbReference type="NCBIfam" id="TIGR00585">
    <property type="entry name" value="mutl"/>
    <property type="match status" value="1"/>
</dbReference>
<dbReference type="KEGG" id="enn:FRE64_07275"/>
<dbReference type="Gene3D" id="3.30.230.10">
    <property type="match status" value="1"/>
</dbReference>
<dbReference type="Proteomes" id="UP000318453">
    <property type="component" value="Chromosome"/>
</dbReference>
<dbReference type="Gene3D" id="3.30.565.10">
    <property type="entry name" value="Histidine kinase-like ATPase, C-terminal domain"/>
    <property type="match status" value="1"/>
</dbReference>
<dbReference type="SMART" id="SM00853">
    <property type="entry name" value="MutL_C"/>
    <property type="match status" value="1"/>
</dbReference>
<keyword evidence="7" id="KW-0255">Endonuclease</keyword>
<sequence>MISVLPDSVIKQIAAGEVIASPACVVRELIENALDAGADRVTISLDQNLSQIRVADNGKGMGLEDLRRCALPHTTSKIRTVSDLQKIITLGFRGEALHSITQVASLQIWSRPRSSPEAVGYEIRYKQGGEVCQEKVSAIAPGTIVTVSDLFTALPVRRQALPKVSQQLKVIQKTIYDIALCYSKVTWQIYHHHKLAWQVSGGETPKQIFPQLLSRFQASDFQYQCQEIETPNQEQSSHLELVVGLPDRASRHKGDWIKTALNGRPVRLPELEQILVSTLTPTLPRDRYPICWLHLQTDPSLIDWNRHPSKSEIYLRHLDYWQEQAQRVLNDALSLNAGNLPESVHNRRVGELIKAKEATGSYQLSDRFSEEPDSNVGLFSLSAIAQLHNTYIIAEHPTGMWLVEQHIAHERIIFEQLQDHWQLIPHDPPLILNHLSPQQQEQLERLGLAIEAFGEDTWAIRTVPKILQSRHDLMDAILELSRGGTLETAQIATACLSALRNGTSLSLEQMQEILDAWQQTRHPHTCPHGRPIYFPLEETELARFFRRHWVIGKSHGI</sequence>
<dbReference type="EMBL" id="CP042326">
    <property type="protein sequence ID" value="QDZ39758.1"/>
    <property type="molecule type" value="Genomic_DNA"/>
</dbReference>
<evidence type="ECO:0000256" key="3">
    <source>
        <dbReference type="ARBA" id="ARBA00023204"/>
    </source>
</evidence>
<dbReference type="GO" id="GO:0140664">
    <property type="term" value="F:ATP-dependent DNA damage sensor activity"/>
    <property type="evidence" value="ECO:0007669"/>
    <property type="project" value="InterPro"/>
</dbReference>
<dbReference type="FunFam" id="3.30.565.10:FF:000003">
    <property type="entry name" value="DNA mismatch repair endonuclease MutL"/>
    <property type="match status" value="1"/>
</dbReference>
<dbReference type="InterPro" id="IPR013507">
    <property type="entry name" value="DNA_mismatch_S5_2-like"/>
</dbReference>
<accession>A0A5B8NL93</accession>
<protein>
    <recommendedName>
        <fullName evidence="4">DNA mismatch repair protein MutL</fullName>
    </recommendedName>
</protein>
<dbReference type="CDD" id="cd16926">
    <property type="entry name" value="HATPase_MutL-MLH-PMS-like"/>
    <property type="match status" value="1"/>
</dbReference>
<dbReference type="Pfam" id="PF08676">
    <property type="entry name" value="MutL_C"/>
    <property type="match status" value="1"/>
</dbReference>
<feature type="domain" description="MutL C-terminal dimerisation" evidence="5">
    <location>
        <begin position="383"/>
        <end position="505"/>
    </location>
</feature>
<dbReference type="GO" id="GO:0016887">
    <property type="term" value="F:ATP hydrolysis activity"/>
    <property type="evidence" value="ECO:0007669"/>
    <property type="project" value="InterPro"/>
</dbReference>
<dbReference type="SUPFAM" id="SSF54211">
    <property type="entry name" value="Ribosomal protein S5 domain 2-like"/>
    <property type="match status" value="1"/>
</dbReference>
<dbReference type="Gene3D" id="3.30.1370.100">
    <property type="entry name" value="MutL, C-terminal domain, regulatory subdomain"/>
    <property type="match status" value="1"/>
</dbReference>
<keyword evidence="8" id="KW-1185">Reference proteome</keyword>
<dbReference type="GO" id="GO:0032300">
    <property type="term" value="C:mismatch repair complex"/>
    <property type="evidence" value="ECO:0007669"/>
    <property type="project" value="InterPro"/>
</dbReference>
<keyword evidence="7" id="KW-0540">Nuclease</keyword>
<dbReference type="Pfam" id="PF13589">
    <property type="entry name" value="HATPase_c_3"/>
    <property type="match status" value="1"/>
</dbReference>
<dbReference type="NCBIfam" id="NF000951">
    <property type="entry name" value="PRK00095.2-1"/>
    <property type="match status" value="1"/>
</dbReference>
<dbReference type="InterPro" id="IPR020667">
    <property type="entry name" value="DNA_mismatch_repair_MutL"/>
</dbReference>
<dbReference type="SUPFAM" id="SSF118116">
    <property type="entry name" value="DNA mismatch repair protein MutL"/>
    <property type="match status" value="1"/>
</dbReference>
<dbReference type="SUPFAM" id="SSF55874">
    <property type="entry name" value="ATPase domain of HSP90 chaperone/DNA topoisomerase II/histidine kinase"/>
    <property type="match status" value="1"/>
</dbReference>
<dbReference type="PANTHER" id="PTHR10073:SF12">
    <property type="entry name" value="DNA MISMATCH REPAIR PROTEIN MLH1"/>
    <property type="match status" value="1"/>
</dbReference>
<keyword evidence="3 4" id="KW-0234">DNA repair</keyword>
<dbReference type="InterPro" id="IPR014721">
    <property type="entry name" value="Ribsml_uS5_D2-typ_fold_subgr"/>
</dbReference>
<comment type="similarity">
    <text evidence="1 4">Belongs to the DNA mismatch repair MutL/HexB family.</text>
</comment>
<dbReference type="InterPro" id="IPR038973">
    <property type="entry name" value="MutL/Mlh/Pms-like"/>
</dbReference>
<evidence type="ECO:0000256" key="4">
    <source>
        <dbReference type="HAMAP-Rule" id="MF_00149"/>
    </source>
</evidence>
<dbReference type="GO" id="GO:0005524">
    <property type="term" value="F:ATP binding"/>
    <property type="evidence" value="ECO:0007669"/>
    <property type="project" value="InterPro"/>
</dbReference>
<dbReference type="InterPro" id="IPR020568">
    <property type="entry name" value="Ribosomal_Su5_D2-typ_SF"/>
</dbReference>
<proteinExistence type="inferred from homology"/>
<dbReference type="RefSeq" id="WP_146295355.1">
    <property type="nucleotide sequence ID" value="NZ_CP042326.1"/>
</dbReference>
<dbReference type="InterPro" id="IPR042121">
    <property type="entry name" value="MutL_C_regsub"/>
</dbReference>
<dbReference type="Gene3D" id="3.30.1540.20">
    <property type="entry name" value="MutL, C-terminal domain, dimerisation subdomain"/>
    <property type="match status" value="1"/>
</dbReference>
<dbReference type="InterPro" id="IPR014762">
    <property type="entry name" value="DNA_mismatch_repair_CS"/>
</dbReference>
<dbReference type="PANTHER" id="PTHR10073">
    <property type="entry name" value="DNA MISMATCH REPAIR PROTEIN MLH, PMS, MUTL"/>
    <property type="match status" value="1"/>
</dbReference>
<dbReference type="InterPro" id="IPR014790">
    <property type="entry name" value="MutL_C"/>
</dbReference>
<dbReference type="OrthoDB" id="9763467at2"/>
<dbReference type="GO" id="GO:0030983">
    <property type="term" value="F:mismatched DNA binding"/>
    <property type="evidence" value="ECO:0007669"/>
    <property type="project" value="InterPro"/>
</dbReference>
<dbReference type="GO" id="GO:0006298">
    <property type="term" value="P:mismatch repair"/>
    <property type="evidence" value="ECO:0007669"/>
    <property type="project" value="UniProtKB-UniRule"/>
</dbReference>
<reference evidence="7" key="1">
    <citation type="submission" date="2019-08" db="EMBL/GenBank/DDBJ databases">
        <title>Carotenoids and Carotenoid Binding Proteins in the Halophilic Cyanobacterium Euhalothece sp. ZM00.</title>
        <authorList>
            <person name="Cho S.M."/>
            <person name="Song J.Y."/>
            <person name="Park Y.-I."/>
        </authorList>
    </citation>
    <scope>NUCLEOTIDE SEQUENCE [LARGE SCALE GENOMIC DNA]</scope>
    <source>
        <strain evidence="7">Z-M001</strain>
    </source>
</reference>
<dbReference type="InterPro" id="IPR042120">
    <property type="entry name" value="MutL_C_dimsub"/>
</dbReference>
<dbReference type="GO" id="GO:0004519">
    <property type="term" value="F:endonuclease activity"/>
    <property type="evidence" value="ECO:0007669"/>
    <property type="project" value="UniProtKB-KW"/>
</dbReference>
<evidence type="ECO:0000259" key="6">
    <source>
        <dbReference type="SMART" id="SM01340"/>
    </source>
</evidence>
<evidence type="ECO:0000313" key="8">
    <source>
        <dbReference type="Proteomes" id="UP000318453"/>
    </source>
</evidence>
<dbReference type="InterPro" id="IPR002099">
    <property type="entry name" value="MutL/Mlh/PMS"/>
</dbReference>
<keyword evidence="7" id="KW-0378">Hydrolase</keyword>